<dbReference type="Proteomes" id="UP001164286">
    <property type="component" value="Unassembled WGS sequence"/>
</dbReference>
<dbReference type="SUPFAM" id="SSF75304">
    <property type="entry name" value="Amidase signature (AS) enzymes"/>
    <property type="match status" value="1"/>
</dbReference>
<evidence type="ECO:0000259" key="1">
    <source>
        <dbReference type="Pfam" id="PF01425"/>
    </source>
</evidence>
<organism evidence="2 3">
    <name type="scientific">Dioszegia hungarica</name>
    <dbReference type="NCBI Taxonomy" id="4972"/>
    <lineage>
        <taxon>Eukaryota</taxon>
        <taxon>Fungi</taxon>
        <taxon>Dikarya</taxon>
        <taxon>Basidiomycota</taxon>
        <taxon>Agaricomycotina</taxon>
        <taxon>Tremellomycetes</taxon>
        <taxon>Tremellales</taxon>
        <taxon>Bulleribasidiaceae</taxon>
        <taxon>Dioszegia</taxon>
    </lineage>
</organism>
<gene>
    <name evidence="2" type="ORF">MKK02DRAFT_38973</name>
</gene>
<dbReference type="Gene3D" id="3.90.1300.10">
    <property type="entry name" value="Amidase signature (AS) domain"/>
    <property type="match status" value="1"/>
</dbReference>
<dbReference type="InterPro" id="IPR036928">
    <property type="entry name" value="AS_sf"/>
</dbReference>
<dbReference type="InterPro" id="IPR023631">
    <property type="entry name" value="Amidase_dom"/>
</dbReference>
<evidence type="ECO:0000313" key="3">
    <source>
        <dbReference type="Proteomes" id="UP001164286"/>
    </source>
</evidence>
<name>A0AA38H8H7_9TREE</name>
<evidence type="ECO:0000313" key="2">
    <source>
        <dbReference type="EMBL" id="KAI9634299.1"/>
    </source>
</evidence>
<dbReference type="PANTHER" id="PTHR42678">
    <property type="entry name" value="AMIDASE"/>
    <property type="match status" value="1"/>
</dbReference>
<feature type="domain" description="Amidase" evidence="1">
    <location>
        <begin position="31"/>
        <end position="421"/>
    </location>
</feature>
<dbReference type="Pfam" id="PF01425">
    <property type="entry name" value="Amidase"/>
    <property type="match status" value="1"/>
</dbReference>
<dbReference type="PANTHER" id="PTHR42678:SF34">
    <property type="entry name" value="OS04G0183300 PROTEIN"/>
    <property type="match status" value="1"/>
</dbReference>
<comment type="caution">
    <text evidence="2">The sequence shown here is derived from an EMBL/GenBank/DDBJ whole genome shotgun (WGS) entry which is preliminary data.</text>
</comment>
<dbReference type="EMBL" id="JAKWFO010000008">
    <property type="protein sequence ID" value="KAI9634299.1"/>
    <property type="molecule type" value="Genomic_DNA"/>
</dbReference>
<protein>
    <submittedName>
        <fullName evidence="2">Amidase signature domain-containing protein</fullName>
    </submittedName>
</protein>
<reference evidence="2" key="1">
    <citation type="journal article" date="2022" name="G3 (Bethesda)">
        <title>High quality genome of the basidiomycete yeast Dioszegia hungarica PDD-24b-2 isolated from cloud water.</title>
        <authorList>
            <person name="Jarrige D."/>
            <person name="Haridas S."/>
            <person name="Bleykasten-Grosshans C."/>
            <person name="Joly M."/>
            <person name="Nadalig T."/>
            <person name="Sancelme M."/>
            <person name="Vuilleumier S."/>
            <person name="Grigoriev I.V."/>
            <person name="Amato P."/>
            <person name="Bringel F."/>
        </authorList>
    </citation>
    <scope>NUCLEOTIDE SEQUENCE</scope>
    <source>
        <strain evidence="2">PDD-24b-2</strain>
    </source>
</reference>
<proteinExistence type="predicted"/>
<keyword evidence="3" id="KW-1185">Reference proteome</keyword>
<dbReference type="GeneID" id="77729582"/>
<accession>A0AA38H8H7</accession>
<dbReference type="AlphaFoldDB" id="A0AA38H8H7"/>
<dbReference type="RefSeq" id="XP_052944076.1">
    <property type="nucleotide sequence ID" value="XM_053090377.1"/>
</dbReference>
<sequence>MPLPASLNLLQTSIRELSSLLASGTITSVELVHAYLANIEKNDIAGLGLRAIIQTAPVASVLKIAQTLDDERQAGIVRGALHGIPFLVKDCIATDPELGTATSAGNTALQRSVVPGDAEVIKRLRDAGAIVLAKTNLTEFANFKGRDLPNGWSAVGGQAKSVYVPGAEPLGSSTGSAMGLSAGFGAVASASRAALYAIRPSTGLMPMQGIVPVSGDRDTVGPLAFTSVDAALVMFAMSGSDGKYLRAAEAPSMAGVRLGLVRKYFIDDVQGHSSLPGTPIPTMVKAMHDTVATMRKGGADVIDVDMDVKAEERQVLLKTELGMWRSDFKEDMTAYLAGLKESPVRSVEELVKWNEDHADVELPPHAPTQQFLVESMDAPPRDSDAYRTLQARSADIAKKRGLDYIFERHQLDAAIFATELGFAFLYVTAGGYASGSAPLGYGADGAPFGIISAYEVLVPQRRTPSTL</sequence>